<organism evidence="3 4">
    <name type="scientific">Clostridium gelidum</name>
    <dbReference type="NCBI Taxonomy" id="704125"/>
    <lineage>
        <taxon>Bacteria</taxon>
        <taxon>Bacillati</taxon>
        <taxon>Bacillota</taxon>
        <taxon>Clostridia</taxon>
        <taxon>Eubacteriales</taxon>
        <taxon>Clostridiaceae</taxon>
        <taxon>Clostridium</taxon>
    </lineage>
</organism>
<dbReference type="RefSeq" id="WP_224035277.1">
    <property type="nucleotide sequence ID" value="NZ_AP024849.1"/>
</dbReference>
<gene>
    <name evidence="3" type="ORF">psyc5s11_51380</name>
</gene>
<dbReference type="Pfam" id="PF22564">
    <property type="entry name" value="HAAS"/>
    <property type="match status" value="1"/>
</dbReference>
<keyword evidence="2" id="KW-0812">Transmembrane</keyword>
<sequence>MNQNEFFNVLMDGLKDFPEIKLQDIISYYENNFRVGLASGKTEQEILRQLGDPNLIVNRYRNEDLKTPINSECLTSDADITPINDKNSITDIISDNNNSINNYPNSIDEPAIVTDNTYTDIFNDFNTNDNLNNNNNNKENDFETNNKLDTLKINDSYKDINLNSDFYNLDNSNESNFNYTDESGFNSNNDNNDYSNYNSKFNNNRSSDSNSSNFNDQISKNKTSQFNVNTLLKISIIILALIIFFPVITGIIGCILGLLGAAIGILLGSIGLLVGGTFTSFIGGPNVPMFVANFPYPVIVLFSLGSISLSIILSLIFYYLCKFFIHISVKSFKSLKSKGGAF</sequence>
<evidence type="ECO:0000313" key="3">
    <source>
        <dbReference type="EMBL" id="BCZ49071.1"/>
    </source>
</evidence>
<dbReference type="EMBL" id="AP024849">
    <property type="protein sequence ID" value="BCZ49071.1"/>
    <property type="molecule type" value="Genomic_DNA"/>
</dbReference>
<evidence type="ECO:0000256" key="1">
    <source>
        <dbReference type="SAM" id="MobiDB-lite"/>
    </source>
</evidence>
<evidence type="ECO:0008006" key="5">
    <source>
        <dbReference type="Google" id="ProtNLM"/>
    </source>
</evidence>
<name>A0ABM7TAR7_9CLOT</name>
<feature type="transmembrane region" description="Helical" evidence="2">
    <location>
        <begin position="255"/>
        <end position="278"/>
    </location>
</feature>
<evidence type="ECO:0000256" key="2">
    <source>
        <dbReference type="SAM" id="Phobius"/>
    </source>
</evidence>
<dbReference type="Proteomes" id="UP000824633">
    <property type="component" value="Chromosome"/>
</dbReference>
<proteinExistence type="predicted"/>
<reference evidence="4" key="1">
    <citation type="submission" date="2021-07" db="EMBL/GenBank/DDBJ databases">
        <title>Complete genome sequencing of a Clostridium isolate.</title>
        <authorList>
            <person name="Ueki A."/>
            <person name="Tonouchi A."/>
        </authorList>
    </citation>
    <scope>NUCLEOTIDE SEQUENCE [LARGE SCALE GENOMIC DNA]</scope>
    <source>
        <strain evidence="4">C5S11</strain>
    </source>
</reference>
<feature type="compositionally biased region" description="Low complexity" evidence="1">
    <location>
        <begin position="185"/>
        <end position="214"/>
    </location>
</feature>
<accession>A0ABM7TAR7</accession>
<keyword evidence="2" id="KW-1133">Transmembrane helix</keyword>
<feature type="region of interest" description="Disordered" evidence="1">
    <location>
        <begin position="180"/>
        <end position="214"/>
    </location>
</feature>
<keyword evidence="4" id="KW-1185">Reference proteome</keyword>
<keyword evidence="2" id="KW-0472">Membrane</keyword>
<feature type="transmembrane region" description="Helical" evidence="2">
    <location>
        <begin position="230"/>
        <end position="248"/>
    </location>
</feature>
<protein>
    <recommendedName>
        <fullName evidence="5">DUF1700 domain-containing protein</fullName>
    </recommendedName>
</protein>
<feature type="transmembrane region" description="Helical" evidence="2">
    <location>
        <begin position="298"/>
        <end position="321"/>
    </location>
</feature>
<evidence type="ECO:0000313" key="4">
    <source>
        <dbReference type="Proteomes" id="UP000824633"/>
    </source>
</evidence>